<evidence type="ECO:0000313" key="4">
    <source>
        <dbReference type="EMBL" id="MBA9075737.1"/>
    </source>
</evidence>
<keyword evidence="1 4" id="KW-0808">Transferase</keyword>
<evidence type="ECO:0000259" key="3">
    <source>
        <dbReference type="PROSITE" id="PS51186"/>
    </source>
</evidence>
<sequence length="170" mass="19544">MAHVPPPVTGITISETQDTATLHRLAHATWHPTYQQILSPAQIDYMLEQLYTQESLRHQMQEGQTFLLLCHQGTPAAFAAFSLYHPAEQVYKLNKIYIHPEYQGKGYGRLLLNHVMARARALGGKHLELNVHRHNPAQHFYAKHGFEITQTVDIPFGPFTLHDYIMRRPL</sequence>
<dbReference type="SUPFAM" id="SSF55729">
    <property type="entry name" value="Acyl-CoA N-acyltransferases (Nat)"/>
    <property type="match status" value="1"/>
</dbReference>
<organism evidence="4 5">
    <name type="scientific">Rufibacter quisquiliarum</name>
    <dbReference type="NCBI Taxonomy" id="1549639"/>
    <lineage>
        <taxon>Bacteria</taxon>
        <taxon>Pseudomonadati</taxon>
        <taxon>Bacteroidota</taxon>
        <taxon>Cytophagia</taxon>
        <taxon>Cytophagales</taxon>
        <taxon>Hymenobacteraceae</taxon>
        <taxon>Rufibacter</taxon>
    </lineage>
</organism>
<gene>
    <name evidence="4" type="ORF">FHS90_000434</name>
</gene>
<dbReference type="PANTHER" id="PTHR43877">
    <property type="entry name" value="AMINOALKYLPHOSPHONATE N-ACETYLTRANSFERASE-RELATED-RELATED"/>
    <property type="match status" value="1"/>
</dbReference>
<dbReference type="InterPro" id="IPR016181">
    <property type="entry name" value="Acyl_CoA_acyltransferase"/>
</dbReference>
<protein>
    <submittedName>
        <fullName evidence="4">GNAT superfamily N-acetyltransferase</fullName>
    </submittedName>
</protein>
<dbReference type="RefSeq" id="WP_182511392.1">
    <property type="nucleotide sequence ID" value="NZ_JACJIQ010000001.1"/>
</dbReference>
<proteinExistence type="predicted"/>
<accession>A0A839GLB4</accession>
<keyword evidence="5" id="KW-1185">Reference proteome</keyword>
<dbReference type="CDD" id="cd04301">
    <property type="entry name" value="NAT_SF"/>
    <property type="match status" value="1"/>
</dbReference>
<evidence type="ECO:0000313" key="5">
    <source>
        <dbReference type="Proteomes" id="UP000563094"/>
    </source>
</evidence>
<dbReference type="Gene3D" id="3.40.630.30">
    <property type="match status" value="1"/>
</dbReference>
<dbReference type="Proteomes" id="UP000563094">
    <property type="component" value="Unassembled WGS sequence"/>
</dbReference>
<dbReference type="Pfam" id="PF00583">
    <property type="entry name" value="Acetyltransf_1"/>
    <property type="match status" value="1"/>
</dbReference>
<dbReference type="EMBL" id="JACJIQ010000001">
    <property type="protein sequence ID" value="MBA9075737.1"/>
    <property type="molecule type" value="Genomic_DNA"/>
</dbReference>
<dbReference type="InterPro" id="IPR000182">
    <property type="entry name" value="GNAT_dom"/>
</dbReference>
<reference evidence="4 5" key="1">
    <citation type="submission" date="2020-08" db="EMBL/GenBank/DDBJ databases">
        <title>Genomic Encyclopedia of Type Strains, Phase IV (KMG-IV): sequencing the most valuable type-strain genomes for metagenomic binning, comparative biology and taxonomic classification.</title>
        <authorList>
            <person name="Goeker M."/>
        </authorList>
    </citation>
    <scope>NUCLEOTIDE SEQUENCE [LARGE SCALE GENOMIC DNA]</scope>
    <source>
        <strain evidence="4 5">DSM 29854</strain>
    </source>
</reference>
<feature type="domain" description="N-acetyltransferase" evidence="3">
    <location>
        <begin position="20"/>
        <end position="170"/>
    </location>
</feature>
<dbReference type="AlphaFoldDB" id="A0A839GLB4"/>
<dbReference type="PROSITE" id="PS51186">
    <property type="entry name" value="GNAT"/>
    <property type="match status" value="1"/>
</dbReference>
<comment type="caution">
    <text evidence="4">The sequence shown here is derived from an EMBL/GenBank/DDBJ whole genome shotgun (WGS) entry which is preliminary data.</text>
</comment>
<dbReference type="InterPro" id="IPR050832">
    <property type="entry name" value="Bact_Acetyltransf"/>
</dbReference>
<evidence type="ECO:0000256" key="2">
    <source>
        <dbReference type="ARBA" id="ARBA00023315"/>
    </source>
</evidence>
<name>A0A839GLB4_9BACT</name>
<keyword evidence="2" id="KW-0012">Acyltransferase</keyword>
<dbReference type="GO" id="GO:0016747">
    <property type="term" value="F:acyltransferase activity, transferring groups other than amino-acyl groups"/>
    <property type="evidence" value="ECO:0007669"/>
    <property type="project" value="InterPro"/>
</dbReference>
<evidence type="ECO:0000256" key="1">
    <source>
        <dbReference type="ARBA" id="ARBA00022679"/>
    </source>
</evidence>